<keyword evidence="9" id="KW-0449">Lipoprotein</keyword>
<comment type="caution">
    <text evidence="16">The sequence shown here is derived from an EMBL/GenBank/DDBJ whole genome shotgun (WGS) entry which is preliminary data.</text>
</comment>
<gene>
    <name evidence="16" type="ORF">Pme01_12130</name>
</gene>
<dbReference type="UniPathway" id="UPA00219"/>
<keyword evidence="11 13" id="KW-0961">Cell wall biogenesis/degradation</keyword>
<dbReference type="EMBL" id="BOON01000010">
    <property type="protein sequence ID" value="GII21616.1"/>
    <property type="molecule type" value="Genomic_DNA"/>
</dbReference>
<evidence type="ECO:0000256" key="12">
    <source>
        <dbReference type="ARBA" id="ARBA00060592"/>
    </source>
</evidence>
<keyword evidence="17" id="KW-1185">Reference proteome</keyword>
<accession>A0A8J3T9N9</accession>
<evidence type="ECO:0000256" key="4">
    <source>
        <dbReference type="ARBA" id="ARBA00022729"/>
    </source>
</evidence>
<keyword evidence="2" id="KW-1003">Cell membrane</keyword>
<evidence type="ECO:0000256" key="1">
    <source>
        <dbReference type="ARBA" id="ARBA00004752"/>
    </source>
</evidence>
<dbReference type="Pfam" id="PF03734">
    <property type="entry name" value="YkuD"/>
    <property type="match status" value="1"/>
</dbReference>
<evidence type="ECO:0000256" key="5">
    <source>
        <dbReference type="ARBA" id="ARBA00022960"/>
    </source>
</evidence>
<organism evidence="16 17">
    <name type="scientific">Planosporangium mesophilum</name>
    <dbReference type="NCBI Taxonomy" id="689768"/>
    <lineage>
        <taxon>Bacteria</taxon>
        <taxon>Bacillati</taxon>
        <taxon>Actinomycetota</taxon>
        <taxon>Actinomycetes</taxon>
        <taxon>Micromonosporales</taxon>
        <taxon>Micromonosporaceae</taxon>
        <taxon>Planosporangium</taxon>
    </lineage>
</organism>
<sequence length="408" mass="43997">MKPQRRAALIMALVAVFALAGCNAAGNRFVQPGASKPAGPVLAVTPAKDATDVPVSAEVALQGGTDTLTRVKLTDAHDKSVGGKLRDDASSWVPDEPLDYDTGYTVTVTARSATGKTIDQTTKFTTMKRPANRMDAHLYMSDHATYGQAMPIVIEFKQGGVAPADRAAVERRLFVTSEPAQPGAWHWDSNSQVEYRPKEYWQPGTKIHGRFALGGLPVGGGRYGQQDITIGATIDNTRRVIRVDNATKQLTALQDDQVVKTMPVSLGSPQHPSFYGTMVIMERLDKTTFDSSTYGTPVNSPEGYRTDVQFAERLTWDGQFIHAAPWSVAQQGHTNVSHGCVNVSTENGQWIYSWVKVGDPVVVKGTEHNLSAGNGWTAWNMSWDDFVKGSALPAPGESPSPTPAPSAS</sequence>
<evidence type="ECO:0000256" key="10">
    <source>
        <dbReference type="ARBA" id="ARBA00023315"/>
    </source>
</evidence>
<name>A0A8J3T9N9_9ACTN</name>
<dbReference type="GO" id="GO:0018104">
    <property type="term" value="P:peptidoglycan-protein cross-linking"/>
    <property type="evidence" value="ECO:0007669"/>
    <property type="project" value="TreeGrafter"/>
</dbReference>
<dbReference type="PANTHER" id="PTHR30582">
    <property type="entry name" value="L,D-TRANSPEPTIDASE"/>
    <property type="match status" value="1"/>
</dbReference>
<dbReference type="InterPro" id="IPR050979">
    <property type="entry name" value="LD-transpeptidase"/>
</dbReference>
<evidence type="ECO:0000256" key="6">
    <source>
        <dbReference type="ARBA" id="ARBA00022984"/>
    </source>
</evidence>
<dbReference type="Pfam" id="PF17964">
    <property type="entry name" value="Big_10"/>
    <property type="match status" value="1"/>
</dbReference>
<feature type="signal peptide" evidence="14">
    <location>
        <begin position="1"/>
        <end position="20"/>
    </location>
</feature>
<keyword evidence="3" id="KW-0808">Transferase</keyword>
<dbReference type="GO" id="GO:0008360">
    <property type="term" value="P:regulation of cell shape"/>
    <property type="evidence" value="ECO:0007669"/>
    <property type="project" value="UniProtKB-UniRule"/>
</dbReference>
<keyword evidence="8" id="KW-0564">Palmitate</keyword>
<keyword evidence="6 13" id="KW-0573">Peptidoglycan synthesis</keyword>
<feature type="chain" id="PRO_5038634745" description="L,D-TPase catalytic domain-containing protein" evidence="14">
    <location>
        <begin position="21"/>
        <end position="408"/>
    </location>
</feature>
<feature type="active site" description="Nucleophile" evidence="13">
    <location>
        <position position="340"/>
    </location>
</feature>
<dbReference type="InterPro" id="IPR005490">
    <property type="entry name" value="LD_TPept_cat_dom"/>
</dbReference>
<keyword evidence="5 13" id="KW-0133">Cell shape</keyword>
<feature type="active site" description="Proton donor/acceptor" evidence="13">
    <location>
        <position position="322"/>
    </location>
</feature>
<evidence type="ECO:0000256" key="7">
    <source>
        <dbReference type="ARBA" id="ARBA00023136"/>
    </source>
</evidence>
<dbReference type="InterPro" id="IPR041280">
    <property type="entry name" value="Big_10"/>
</dbReference>
<feature type="domain" description="L,D-TPase catalytic" evidence="15">
    <location>
        <begin position="239"/>
        <end position="364"/>
    </location>
</feature>
<dbReference type="AlphaFoldDB" id="A0A8J3T9N9"/>
<evidence type="ECO:0000256" key="8">
    <source>
        <dbReference type="ARBA" id="ARBA00023139"/>
    </source>
</evidence>
<protein>
    <recommendedName>
        <fullName evidence="15">L,D-TPase catalytic domain-containing protein</fullName>
    </recommendedName>
</protein>
<dbReference type="InterPro" id="IPR038063">
    <property type="entry name" value="Transpep_catalytic_dom"/>
</dbReference>
<dbReference type="CDD" id="cd13432">
    <property type="entry name" value="LDT_IgD_like_2"/>
    <property type="match status" value="1"/>
</dbReference>
<dbReference type="PROSITE" id="PS51257">
    <property type="entry name" value="PROKAR_LIPOPROTEIN"/>
    <property type="match status" value="1"/>
</dbReference>
<evidence type="ECO:0000256" key="9">
    <source>
        <dbReference type="ARBA" id="ARBA00023288"/>
    </source>
</evidence>
<evidence type="ECO:0000256" key="11">
    <source>
        <dbReference type="ARBA" id="ARBA00023316"/>
    </source>
</evidence>
<dbReference type="Gene3D" id="2.60.40.3710">
    <property type="match status" value="1"/>
</dbReference>
<evidence type="ECO:0000256" key="13">
    <source>
        <dbReference type="PROSITE-ProRule" id="PRU01373"/>
    </source>
</evidence>
<dbReference type="FunFam" id="2.40.440.10:FF:000005">
    <property type="entry name" value="L,D-transpeptidase 2"/>
    <property type="match status" value="1"/>
</dbReference>
<evidence type="ECO:0000313" key="17">
    <source>
        <dbReference type="Proteomes" id="UP000599074"/>
    </source>
</evidence>
<dbReference type="RefSeq" id="WP_168114704.1">
    <property type="nucleotide sequence ID" value="NZ_BOON01000010.1"/>
</dbReference>
<evidence type="ECO:0000259" key="15">
    <source>
        <dbReference type="PROSITE" id="PS52029"/>
    </source>
</evidence>
<keyword evidence="4 14" id="KW-0732">Signal</keyword>
<dbReference type="Gene3D" id="2.60.40.3780">
    <property type="match status" value="1"/>
</dbReference>
<proteinExistence type="predicted"/>
<keyword evidence="7" id="KW-0472">Membrane</keyword>
<dbReference type="SUPFAM" id="SSF141523">
    <property type="entry name" value="L,D-transpeptidase catalytic domain-like"/>
    <property type="match status" value="1"/>
</dbReference>
<dbReference type="Proteomes" id="UP000599074">
    <property type="component" value="Unassembled WGS sequence"/>
</dbReference>
<dbReference type="GO" id="GO:0016746">
    <property type="term" value="F:acyltransferase activity"/>
    <property type="evidence" value="ECO:0007669"/>
    <property type="project" value="UniProtKB-KW"/>
</dbReference>
<evidence type="ECO:0000313" key="16">
    <source>
        <dbReference type="EMBL" id="GII21616.1"/>
    </source>
</evidence>
<dbReference type="PROSITE" id="PS52029">
    <property type="entry name" value="LD_TPASE"/>
    <property type="match status" value="1"/>
</dbReference>
<dbReference type="GO" id="GO:0071972">
    <property type="term" value="F:peptidoglycan L,D-transpeptidase activity"/>
    <property type="evidence" value="ECO:0007669"/>
    <property type="project" value="TreeGrafter"/>
</dbReference>
<evidence type="ECO:0000256" key="14">
    <source>
        <dbReference type="SAM" id="SignalP"/>
    </source>
</evidence>
<dbReference type="CDD" id="cd16913">
    <property type="entry name" value="YkuD_like"/>
    <property type="match status" value="1"/>
</dbReference>
<evidence type="ECO:0000256" key="2">
    <source>
        <dbReference type="ARBA" id="ARBA00022475"/>
    </source>
</evidence>
<evidence type="ECO:0000256" key="3">
    <source>
        <dbReference type="ARBA" id="ARBA00022679"/>
    </source>
</evidence>
<dbReference type="GO" id="GO:0071555">
    <property type="term" value="P:cell wall organization"/>
    <property type="evidence" value="ECO:0007669"/>
    <property type="project" value="UniProtKB-UniRule"/>
</dbReference>
<reference evidence="16" key="1">
    <citation type="submission" date="2021-01" db="EMBL/GenBank/DDBJ databases">
        <title>Whole genome shotgun sequence of Planosporangium mesophilum NBRC 109066.</title>
        <authorList>
            <person name="Komaki H."/>
            <person name="Tamura T."/>
        </authorList>
    </citation>
    <scope>NUCLEOTIDE SEQUENCE</scope>
    <source>
        <strain evidence="16">NBRC 109066</strain>
    </source>
</reference>
<keyword evidence="10" id="KW-0012">Acyltransferase</keyword>
<comment type="pathway">
    <text evidence="12">Glycan biosynthesis.</text>
</comment>
<comment type="pathway">
    <text evidence="1 13">Cell wall biogenesis; peptidoglycan biosynthesis.</text>
</comment>
<dbReference type="GO" id="GO:0005576">
    <property type="term" value="C:extracellular region"/>
    <property type="evidence" value="ECO:0007669"/>
    <property type="project" value="TreeGrafter"/>
</dbReference>
<dbReference type="PANTHER" id="PTHR30582:SF2">
    <property type="entry name" value="L,D-TRANSPEPTIDASE YCIB-RELATED"/>
    <property type="match status" value="1"/>
</dbReference>
<dbReference type="Gene3D" id="2.40.440.10">
    <property type="entry name" value="L,D-transpeptidase catalytic domain-like"/>
    <property type="match status" value="1"/>
</dbReference>